<dbReference type="AlphaFoldDB" id="A0A9Q3P4M6"/>
<protein>
    <submittedName>
        <fullName evidence="1">Uncharacterized protein</fullName>
    </submittedName>
</protein>
<comment type="caution">
    <text evidence="1">The sequence shown here is derived from an EMBL/GenBank/DDBJ whole genome shotgun (WGS) entry which is preliminary data.</text>
</comment>
<accession>A0A9Q3P4M6</accession>
<dbReference type="InterPro" id="IPR021109">
    <property type="entry name" value="Peptidase_aspartic_dom_sf"/>
</dbReference>
<sequence length="389" mass="45087">MQQKIKLTIEEILRMTSNFVHKLQELPEKDKEKIKSISSMDLQEILLSFGFKEVPKPKIHYACTLGFMEIFIGKEVYPIKALVYTSAELNIIPEEIAIKASLTTINLNMNLREIGGHTTSLVALSEFTLIILASGEETQIHFFLAKGSVHTVLGIPFLEDNNITLEFSYKQCEILSYQEPDGRRLCMPICKPQEIGWKTGPPRGMDLYNMEKLFINTPGNKSQKKKRENTIINLTQKTQGLSISPKSDNFDESPSIVYKPIDNKEENFQILVDGNDKINGNPFKTKPKSEKVRFSKHHELSDEEIINEIEKDLSIMEERDKKVKDTYHINFLGRPLNSQEEPYEWQLEKPEFIWQTTNEEDETETVRFVYEPDDNITINQQYYDCSYEI</sequence>
<keyword evidence="2" id="KW-1185">Reference proteome</keyword>
<dbReference type="Gene3D" id="2.40.70.10">
    <property type="entry name" value="Acid Proteases"/>
    <property type="match status" value="1"/>
</dbReference>
<dbReference type="Proteomes" id="UP000765509">
    <property type="component" value="Unassembled WGS sequence"/>
</dbReference>
<gene>
    <name evidence="1" type="ORF">O181_088974</name>
</gene>
<organism evidence="1 2">
    <name type="scientific">Austropuccinia psidii MF-1</name>
    <dbReference type="NCBI Taxonomy" id="1389203"/>
    <lineage>
        <taxon>Eukaryota</taxon>
        <taxon>Fungi</taxon>
        <taxon>Dikarya</taxon>
        <taxon>Basidiomycota</taxon>
        <taxon>Pucciniomycotina</taxon>
        <taxon>Pucciniomycetes</taxon>
        <taxon>Pucciniales</taxon>
        <taxon>Sphaerophragmiaceae</taxon>
        <taxon>Austropuccinia</taxon>
    </lineage>
</organism>
<evidence type="ECO:0000313" key="1">
    <source>
        <dbReference type="EMBL" id="MBW0549259.1"/>
    </source>
</evidence>
<proteinExistence type="predicted"/>
<dbReference type="OrthoDB" id="5535068at2759"/>
<name>A0A9Q3P4M6_9BASI</name>
<dbReference type="EMBL" id="AVOT02054567">
    <property type="protein sequence ID" value="MBW0549259.1"/>
    <property type="molecule type" value="Genomic_DNA"/>
</dbReference>
<evidence type="ECO:0000313" key="2">
    <source>
        <dbReference type="Proteomes" id="UP000765509"/>
    </source>
</evidence>
<reference evidence="1" key="1">
    <citation type="submission" date="2021-03" db="EMBL/GenBank/DDBJ databases">
        <title>Draft genome sequence of rust myrtle Austropuccinia psidii MF-1, a brazilian biotype.</title>
        <authorList>
            <person name="Quecine M.C."/>
            <person name="Pachon D.M.R."/>
            <person name="Bonatelli M.L."/>
            <person name="Correr F.H."/>
            <person name="Franceschini L.M."/>
            <person name="Leite T.F."/>
            <person name="Margarido G.R.A."/>
            <person name="Almeida C.A."/>
            <person name="Ferrarezi J.A."/>
            <person name="Labate C.A."/>
        </authorList>
    </citation>
    <scope>NUCLEOTIDE SEQUENCE</scope>
    <source>
        <strain evidence="1">MF-1</strain>
    </source>
</reference>